<evidence type="ECO:0000256" key="1">
    <source>
        <dbReference type="ARBA" id="ARBA00010617"/>
    </source>
</evidence>
<keyword evidence="5" id="KW-0408">Iron</keyword>
<evidence type="ECO:0000256" key="4">
    <source>
        <dbReference type="ARBA" id="ARBA00023002"/>
    </source>
</evidence>
<dbReference type="Proteomes" id="UP001054902">
    <property type="component" value="Unassembled WGS sequence"/>
</dbReference>
<dbReference type="InterPro" id="IPR001128">
    <property type="entry name" value="Cyt_P450"/>
</dbReference>
<dbReference type="GO" id="GO:0020037">
    <property type="term" value="F:heme binding"/>
    <property type="evidence" value="ECO:0007669"/>
    <property type="project" value="InterPro"/>
</dbReference>
<dbReference type="InterPro" id="IPR036396">
    <property type="entry name" value="Cyt_P450_sf"/>
</dbReference>
<keyword evidence="8" id="KW-1185">Reference proteome</keyword>
<keyword evidence="4" id="KW-0560">Oxidoreductase</keyword>
<accession>A0AAD3CI25</accession>
<comment type="similarity">
    <text evidence="1">Belongs to the cytochrome P450 family.</text>
</comment>
<evidence type="ECO:0000256" key="5">
    <source>
        <dbReference type="ARBA" id="ARBA00023004"/>
    </source>
</evidence>
<keyword evidence="2" id="KW-0349">Heme</keyword>
<dbReference type="Gene3D" id="1.10.630.10">
    <property type="entry name" value="Cytochrome P450"/>
    <property type="match status" value="1"/>
</dbReference>
<evidence type="ECO:0000256" key="6">
    <source>
        <dbReference type="ARBA" id="ARBA00023033"/>
    </source>
</evidence>
<name>A0AAD3CI25_9STRA</name>
<comment type="caution">
    <text evidence="7">The sequence shown here is derived from an EMBL/GenBank/DDBJ whole genome shotgun (WGS) entry which is preliminary data.</text>
</comment>
<dbReference type="PANTHER" id="PTHR24286">
    <property type="entry name" value="CYTOCHROME P450 26"/>
    <property type="match status" value="1"/>
</dbReference>
<sequence>MMLLPRPFRIRDTATSITLFLCIFAAVCILEASAFSTRSQRLHTTPKLTRQAVTEESTEIISDKDRIASLPLPPHRSPGPFRGIRESISHLTDGKRFARKRAEELGDVFLTNVFFKPTVIIGGQEAITEFVSGTELKSKVIHAALPDTFKELHTKWGTLNLDSTDTLHKEARSLFSEIFSVDALESYLPVIEESLEMYVQSIVERIKKNPQEEIQIVQELKELCLQIFSKLFSGAELTKEQVQMFDDYNSALLALPFEKKKIEKGRDALKTLKSEMLSRYKDCQAGTADPASAFYSEKVQKWFGYDEDRVCTATVLFIWGAYIECAALMTNALTIIKNENPDYIEIIAEEYQTQLKSDLSLSDLEFWSNMQQTLGVLRESLRLIPPAGGATRYSDEDFEFRGYRIPAGTAVMMDPRVGNTDPKLFTEPDEFLPLRWVPSDSSTSSSSGGCPLKGTALKLGFGSWFPGGFGAHQCPGIPLAELTSKIFLGKVATAFDNWSFDEVKYVEVPIKIPTDNFAVTFSLRN</sequence>
<dbReference type="EMBL" id="BLLK01000022">
    <property type="protein sequence ID" value="GFH46512.1"/>
    <property type="molecule type" value="Genomic_DNA"/>
</dbReference>
<evidence type="ECO:0000313" key="7">
    <source>
        <dbReference type="EMBL" id="GFH46512.1"/>
    </source>
</evidence>
<proteinExistence type="inferred from homology"/>
<protein>
    <submittedName>
        <fullName evidence="7">Cytochrome P450</fullName>
    </submittedName>
</protein>
<gene>
    <name evidence="7" type="ORF">CTEN210_02986</name>
</gene>
<dbReference type="CDD" id="cd00302">
    <property type="entry name" value="cytochrome_P450"/>
    <property type="match status" value="1"/>
</dbReference>
<keyword evidence="6" id="KW-0503">Monooxygenase</keyword>
<dbReference type="Pfam" id="PF00067">
    <property type="entry name" value="p450"/>
    <property type="match status" value="1"/>
</dbReference>
<dbReference type="SUPFAM" id="SSF48264">
    <property type="entry name" value="Cytochrome P450"/>
    <property type="match status" value="1"/>
</dbReference>
<dbReference type="GO" id="GO:0016125">
    <property type="term" value="P:sterol metabolic process"/>
    <property type="evidence" value="ECO:0007669"/>
    <property type="project" value="TreeGrafter"/>
</dbReference>
<dbReference type="GO" id="GO:0004497">
    <property type="term" value="F:monooxygenase activity"/>
    <property type="evidence" value="ECO:0007669"/>
    <property type="project" value="UniProtKB-KW"/>
</dbReference>
<keyword evidence="3" id="KW-0479">Metal-binding</keyword>
<dbReference type="AlphaFoldDB" id="A0AAD3CI25"/>
<evidence type="ECO:0000256" key="2">
    <source>
        <dbReference type="ARBA" id="ARBA00022617"/>
    </source>
</evidence>
<reference evidence="7 8" key="1">
    <citation type="journal article" date="2021" name="Sci. Rep.">
        <title>The genome of the diatom Chaetoceros tenuissimus carries an ancient integrated fragment of an extant virus.</title>
        <authorList>
            <person name="Hongo Y."/>
            <person name="Kimura K."/>
            <person name="Takaki Y."/>
            <person name="Yoshida Y."/>
            <person name="Baba S."/>
            <person name="Kobayashi G."/>
            <person name="Nagasaki K."/>
            <person name="Hano T."/>
            <person name="Tomaru Y."/>
        </authorList>
    </citation>
    <scope>NUCLEOTIDE SEQUENCE [LARGE SCALE GENOMIC DNA]</scope>
    <source>
        <strain evidence="7 8">NIES-3715</strain>
    </source>
</reference>
<organism evidence="7 8">
    <name type="scientific">Chaetoceros tenuissimus</name>
    <dbReference type="NCBI Taxonomy" id="426638"/>
    <lineage>
        <taxon>Eukaryota</taxon>
        <taxon>Sar</taxon>
        <taxon>Stramenopiles</taxon>
        <taxon>Ochrophyta</taxon>
        <taxon>Bacillariophyta</taxon>
        <taxon>Coscinodiscophyceae</taxon>
        <taxon>Chaetocerotophycidae</taxon>
        <taxon>Chaetocerotales</taxon>
        <taxon>Chaetocerotaceae</taxon>
        <taxon>Chaetoceros</taxon>
    </lineage>
</organism>
<evidence type="ECO:0000313" key="8">
    <source>
        <dbReference type="Proteomes" id="UP001054902"/>
    </source>
</evidence>
<evidence type="ECO:0000256" key="3">
    <source>
        <dbReference type="ARBA" id="ARBA00022723"/>
    </source>
</evidence>
<dbReference type="GO" id="GO:0005506">
    <property type="term" value="F:iron ion binding"/>
    <property type="evidence" value="ECO:0007669"/>
    <property type="project" value="InterPro"/>
</dbReference>
<dbReference type="PANTHER" id="PTHR24286:SF384">
    <property type="entry name" value="P450, PUTATIVE (EUROFUNG)-RELATED"/>
    <property type="match status" value="1"/>
</dbReference>
<dbReference type="GO" id="GO:0016705">
    <property type="term" value="F:oxidoreductase activity, acting on paired donors, with incorporation or reduction of molecular oxygen"/>
    <property type="evidence" value="ECO:0007669"/>
    <property type="project" value="InterPro"/>
</dbReference>